<organism evidence="3 4">
    <name type="scientific">Microbispora corallina</name>
    <dbReference type="NCBI Taxonomy" id="83302"/>
    <lineage>
        <taxon>Bacteria</taxon>
        <taxon>Bacillati</taxon>
        <taxon>Actinomycetota</taxon>
        <taxon>Actinomycetes</taxon>
        <taxon>Streptosporangiales</taxon>
        <taxon>Streptosporangiaceae</taxon>
        <taxon>Microbispora</taxon>
    </lineage>
</organism>
<dbReference type="EMBL" id="BOOC01000014">
    <property type="protein sequence ID" value="GIH40479.1"/>
    <property type="molecule type" value="Genomic_DNA"/>
</dbReference>
<accession>A0ABQ4G092</accession>
<evidence type="ECO:0000313" key="4">
    <source>
        <dbReference type="Proteomes" id="UP000603904"/>
    </source>
</evidence>
<gene>
    <name evidence="3" type="ORF">Mco01_34790</name>
</gene>
<feature type="compositionally biased region" description="Basic and acidic residues" evidence="1">
    <location>
        <begin position="1"/>
        <end position="10"/>
    </location>
</feature>
<reference evidence="3 4" key="1">
    <citation type="submission" date="2021-01" db="EMBL/GenBank/DDBJ databases">
        <title>Whole genome shotgun sequence of Microbispora corallina NBRC 16416.</title>
        <authorList>
            <person name="Komaki H."/>
            <person name="Tamura T."/>
        </authorList>
    </citation>
    <scope>NUCLEOTIDE SEQUENCE [LARGE SCALE GENOMIC DNA]</scope>
    <source>
        <strain evidence="3 4">NBRC 16416</strain>
    </source>
</reference>
<feature type="transmembrane region" description="Helical" evidence="2">
    <location>
        <begin position="35"/>
        <end position="55"/>
    </location>
</feature>
<evidence type="ECO:0008006" key="5">
    <source>
        <dbReference type="Google" id="ProtNLM"/>
    </source>
</evidence>
<keyword evidence="2" id="KW-1133">Transmembrane helix</keyword>
<comment type="caution">
    <text evidence="3">The sequence shown here is derived from an EMBL/GenBank/DDBJ whole genome shotgun (WGS) entry which is preliminary data.</text>
</comment>
<evidence type="ECO:0000256" key="2">
    <source>
        <dbReference type="SAM" id="Phobius"/>
    </source>
</evidence>
<dbReference type="InterPro" id="IPR025443">
    <property type="entry name" value="DUF4307"/>
</dbReference>
<protein>
    <recommendedName>
        <fullName evidence="5">DUF4307 domain-containing protein</fullName>
    </recommendedName>
</protein>
<dbReference type="Pfam" id="PF14155">
    <property type="entry name" value="DUF4307"/>
    <property type="match status" value="1"/>
</dbReference>
<dbReference type="Proteomes" id="UP000603904">
    <property type="component" value="Unassembled WGS sequence"/>
</dbReference>
<keyword evidence="2" id="KW-0472">Membrane</keyword>
<keyword evidence="2" id="KW-0812">Transmembrane</keyword>
<feature type="region of interest" description="Disordered" evidence="1">
    <location>
        <begin position="1"/>
        <end position="26"/>
    </location>
</feature>
<evidence type="ECO:0000313" key="3">
    <source>
        <dbReference type="EMBL" id="GIH40479.1"/>
    </source>
</evidence>
<name>A0ABQ4G092_9ACTN</name>
<dbReference type="RefSeq" id="WP_204057891.1">
    <property type="nucleotide sequence ID" value="NZ_BAAAGP010000009.1"/>
</dbReference>
<proteinExistence type="predicted"/>
<evidence type="ECO:0000256" key="1">
    <source>
        <dbReference type="SAM" id="MobiDB-lite"/>
    </source>
</evidence>
<sequence length="145" mass="15309">MASDEAERRPGSPGAGPILGTPDDFAERPPGRGRFVAYVLIGLVVALMAGGWGYVMLAAHGNPVVDAEVVAFDASAPGSAQVTFTVHKPADRAATCRVRAVDDQHMEVGGRDVDIPKGRSDLQFTEKLRTSAQATTVQVDYCDLV</sequence>
<keyword evidence="4" id="KW-1185">Reference proteome</keyword>